<reference evidence="1 2" key="1">
    <citation type="submission" date="2015-04" db="EMBL/GenBank/DDBJ databases">
        <authorList>
            <person name="Syromyatnikov M.Y."/>
            <person name="Popov V.N."/>
        </authorList>
    </citation>
    <scope>NUCLEOTIDE SEQUENCE [LARGE SCALE GENOMIC DNA]</scope>
</reference>
<evidence type="ECO:0000313" key="1">
    <source>
        <dbReference type="EMBL" id="CRK91805.1"/>
    </source>
</evidence>
<dbReference type="AlphaFoldDB" id="A0A1J1HUX7"/>
<organism evidence="1 2">
    <name type="scientific">Clunio marinus</name>
    <dbReference type="NCBI Taxonomy" id="568069"/>
    <lineage>
        <taxon>Eukaryota</taxon>
        <taxon>Metazoa</taxon>
        <taxon>Ecdysozoa</taxon>
        <taxon>Arthropoda</taxon>
        <taxon>Hexapoda</taxon>
        <taxon>Insecta</taxon>
        <taxon>Pterygota</taxon>
        <taxon>Neoptera</taxon>
        <taxon>Endopterygota</taxon>
        <taxon>Diptera</taxon>
        <taxon>Nematocera</taxon>
        <taxon>Chironomoidea</taxon>
        <taxon>Chironomidae</taxon>
        <taxon>Clunio</taxon>
    </lineage>
</organism>
<dbReference type="EMBL" id="CVRI01000021">
    <property type="protein sequence ID" value="CRK91805.1"/>
    <property type="molecule type" value="Genomic_DNA"/>
</dbReference>
<sequence>MKFCELNKIVNRQTEVKIKEKVEDAKESQIIGVLINDVLNKRLESLKEFSQQNKSKAEISIKI</sequence>
<protein>
    <submittedName>
        <fullName evidence="1">CLUMA_CG005430, isoform A</fullName>
    </submittedName>
</protein>
<accession>A0A1J1HUX7</accession>
<proteinExistence type="predicted"/>
<evidence type="ECO:0000313" key="2">
    <source>
        <dbReference type="Proteomes" id="UP000183832"/>
    </source>
</evidence>
<gene>
    <name evidence="1" type="ORF">CLUMA_CG005430</name>
</gene>
<name>A0A1J1HUX7_9DIPT</name>
<keyword evidence="2" id="KW-1185">Reference proteome</keyword>
<dbReference type="Proteomes" id="UP000183832">
    <property type="component" value="Unassembled WGS sequence"/>
</dbReference>